<dbReference type="AlphaFoldDB" id="A0A2H6K893"/>
<dbReference type="PIRSF" id="PIRSF038919">
    <property type="entry name" value="NOG1"/>
    <property type="match status" value="1"/>
</dbReference>
<organism evidence="9 10">
    <name type="scientific">Babesia ovata</name>
    <dbReference type="NCBI Taxonomy" id="189622"/>
    <lineage>
        <taxon>Eukaryota</taxon>
        <taxon>Sar</taxon>
        <taxon>Alveolata</taxon>
        <taxon>Apicomplexa</taxon>
        <taxon>Aconoidasida</taxon>
        <taxon>Piroplasmida</taxon>
        <taxon>Babesiidae</taxon>
        <taxon>Babesia</taxon>
    </lineage>
</organism>
<evidence type="ECO:0000313" key="10">
    <source>
        <dbReference type="Proteomes" id="UP000236319"/>
    </source>
</evidence>
<keyword evidence="10" id="KW-1185">Reference proteome</keyword>
<dbReference type="RefSeq" id="XP_028865458.1">
    <property type="nucleotide sequence ID" value="XM_029009625.1"/>
</dbReference>
<evidence type="ECO:0000256" key="3">
    <source>
        <dbReference type="ARBA" id="ARBA00022741"/>
    </source>
</evidence>
<dbReference type="InterPro" id="IPR006073">
    <property type="entry name" value="GTP-bd"/>
</dbReference>
<feature type="compositionally biased region" description="Basic and acidic residues" evidence="7">
    <location>
        <begin position="369"/>
        <end position="383"/>
    </location>
</feature>
<dbReference type="Gene3D" id="1.20.120.1190">
    <property type="match status" value="1"/>
</dbReference>
<dbReference type="Pfam" id="PF17835">
    <property type="entry name" value="NOG1_N"/>
    <property type="match status" value="1"/>
</dbReference>
<comment type="function">
    <text evidence="6">Involved in the biogenesis of the 60S ribosomal subunit.</text>
</comment>
<name>A0A2H6K893_9APIC</name>
<evidence type="ECO:0000313" key="9">
    <source>
        <dbReference type="EMBL" id="GBE59215.1"/>
    </source>
</evidence>
<keyword evidence="3" id="KW-0547">Nucleotide-binding</keyword>
<proteinExistence type="inferred from homology"/>
<reference evidence="9 10" key="1">
    <citation type="journal article" date="2017" name="BMC Genomics">
        <title>Whole-genome assembly of Babesia ovata and comparative genomics between closely related pathogens.</title>
        <authorList>
            <person name="Yamagishi J."/>
            <person name="Asada M."/>
            <person name="Hakimi H."/>
            <person name="Tanaka T.Q."/>
            <person name="Sugimoto C."/>
            <person name="Kawazu S."/>
        </authorList>
    </citation>
    <scope>NUCLEOTIDE SEQUENCE [LARGE SCALE GENOMIC DNA]</scope>
    <source>
        <strain evidence="9 10">Miyake</strain>
    </source>
</reference>
<dbReference type="EMBL" id="BDSA01000001">
    <property type="protein sequence ID" value="GBE59215.1"/>
    <property type="molecule type" value="Genomic_DNA"/>
</dbReference>
<dbReference type="CDD" id="cd01897">
    <property type="entry name" value="NOG"/>
    <property type="match status" value="1"/>
</dbReference>
<comment type="subcellular location">
    <subcellularLocation>
        <location evidence="1 6">Nucleus</location>
        <location evidence="1 6">Nucleolus</location>
    </subcellularLocation>
</comment>
<evidence type="ECO:0000256" key="1">
    <source>
        <dbReference type="ARBA" id="ARBA00004604"/>
    </source>
</evidence>
<evidence type="ECO:0000256" key="2">
    <source>
        <dbReference type="ARBA" id="ARBA00022517"/>
    </source>
</evidence>
<dbReference type="InterPro" id="IPR024926">
    <property type="entry name" value="NOG1"/>
</dbReference>
<feature type="region of interest" description="Disordered" evidence="7">
    <location>
        <begin position="362"/>
        <end position="383"/>
    </location>
</feature>
<evidence type="ECO:0000256" key="7">
    <source>
        <dbReference type="SAM" id="MobiDB-lite"/>
    </source>
</evidence>
<dbReference type="GeneID" id="39872985"/>
<feature type="region of interest" description="Disordered" evidence="7">
    <location>
        <begin position="533"/>
        <end position="590"/>
    </location>
</feature>
<evidence type="ECO:0000256" key="4">
    <source>
        <dbReference type="ARBA" id="ARBA00023134"/>
    </source>
</evidence>
<protein>
    <recommendedName>
        <fullName evidence="6">Nucleolar GTP-binding protein 1</fullName>
    </recommendedName>
</protein>
<dbReference type="InterPro" id="IPR041623">
    <property type="entry name" value="NOG1_N"/>
</dbReference>
<dbReference type="Proteomes" id="UP000236319">
    <property type="component" value="Unassembled WGS sequence"/>
</dbReference>
<keyword evidence="4" id="KW-0342">GTP-binding</keyword>
<evidence type="ECO:0000259" key="8">
    <source>
        <dbReference type="PROSITE" id="PS51710"/>
    </source>
</evidence>
<dbReference type="PRINTS" id="PR00326">
    <property type="entry name" value="GTP1OBG"/>
</dbReference>
<dbReference type="InterPro" id="IPR027417">
    <property type="entry name" value="P-loop_NTPase"/>
</dbReference>
<dbReference type="InterPro" id="IPR031167">
    <property type="entry name" value="G_OBG"/>
</dbReference>
<evidence type="ECO:0000256" key="5">
    <source>
        <dbReference type="ARBA" id="ARBA00023242"/>
    </source>
</evidence>
<dbReference type="GO" id="GO:0005730">
    <property type="term" value="C:nucleolus"/>
    <property type="evidence" value="ECO:0007669"/>
    <property type="project" value="UniProtKB-SubCell"/>
</dbReference>
<comment type="caution">
    <text evidence="9">The sequence shown here is derived from an EMBL/GenBank/DDBJ whole genome shotgun (WGS) entry which is preliminary data.</text>
</comment>
<dbReference type="PROSITE" id="PS51710">
    <property type="entry name" value="G_OBG"/>
    <property type="match status" value="1"/>
</dbReference>
<feature type="domain" description="OBG-type G" evidence="8">
    <location>
        <begin position="173"/>
        <end position="336"/>
    </location>
</feature>
<evidence type="ECO:0000256" key="6">
    <source>
        <dbReference type="PIRNR" id="PIRNR038919"/>
    </source>
</evidence>
<feature type="compositionally biased region" description="Basic residues" evidence="7">
    <location>
        <begin position="570"/>
        <end position="590"/>
    </location>
</feature>
<dbReference type="Pfam" id="PF08155">
    <property type="entry name" value="NOGCT"/>
    <property type="match status" value="1"/>
</dbReference>
<dbReference type="InterPro" id="IPR010674">
    <property type="entry name" value="NOG1_Rossman_fold_dom"/>
</dbReference>
<dbReference type="PANTHER" id="PTHR45759">
    <property type="entry name" value="NUCLEOLAR GTP-BINDING PROTEIN 1"/>
    <property type="match status" value="1"/>
</dbReference>
<dbReference type="InterPro" id="IPR012973">
    <property type="entry name" value="NOG_C"/>
</dbReference>
<sequence>MASGTQTYNFKGITTIPTATALLDTVLSETQRRTPTEVHKQFKISRIRKFYMRKVKYVQQAFRDRLQRILSQLPQLDDIHPFYSDLFNVLYDRDHYKLALGHCNAARRHLDKIAKEHVGLIKYAISAYRCKSLKVAGLGRMAKVIRKLAGSLKYLEDVRQHMSRLPSINPYTRTLLLTGYPNVGKSSFMNKVSKANVDVQPYSFTTKSLYVGHFDHDYLRWQVIDTPGLLDHPLDERNTIEMTAITALAHIYCAVLFFIDVSESCGYSIEQQVALFESIRPLFKDKPTLVVLNKIDLGPFDMNRMVSLDGLRWVKVSALTGENVDDAKIAACRLLLESRLEKKLSQAPQSAVLKLAYVTNVTPNPSRPPAERPEHAGSGEVETEKQLEAMGGGPGVYSIDQRKNHILADDDWKYDEVPEIYRGRNVVDYAYPGNEETLRRLEKEEELLLRQLADDTIDDEWEDLAEREASLHSRIRQVKFESSLKRKKGGPVLNETIKVKKMRSKGKDRIKLHQRASRLAPMPIDTIEGKLEEAKSRQRQGQGESVSFARPKARVKVPKGTFSEHDRTIAVKRPKHMFTGKRTLGKTSRR</sequence>
<dbReference type="Gene3D" id="3.40.50.300">
    <property type="entry name" value="P-loop containing nucleotide triphosphate hydrolases"/>
    <property type="match status" value="1"/>
</dbReference>
<keyword evidence="5 6" id="KW-0539">Nucleus</keyword>
<dbReference type="GO" id="GO:0042254">
    <property type="term" value="P:ribosome biogenesis"/>
    <property type="evidence" value="ECO:0007669"/>
    <property type="project" value="UniProtKB-KW"/>
</dbReference>
<accession>A0A2H6K893</accession>
<gene>
    <name evidence="9" type="ORF">BOVATA_007080</name>
</gene>
<dbReference type="OrthoDB" id="415015at2759"/>
<dbReference type="GO" id="GO:0005525">
    <property type="term" value="F:GTP binding"/>
    <property type="evidence" value="ECO:0007669"/>
    <property type="project" value="UniProtKB-KW"/>
</dbReference>
<dbReference type="Pfam" id="PF06858">
    <property type="entry name" value="NOG1"/>
    <property type="match status" value="1"/>
</dbReference>
<dbReference type="VEuPathDB" id="PiroplasmaDB:BOVATA_007080"/>
<keyword evidence="2 6" id="KW-0690">Ribosome biogenesis</keyword>
<comment type="similarity">
    <text evidence="6">Belongs to the TRAFAC class OBG-HflX-like GTPase superfamily. OBG GTPase family. NOG subfamily.</text>
</comment>
<dbReference type="SUPFAM" id="SSF52540">
    <property type="entry name" value="P-loop containing nucleoside triphosphate hydrolases"/>
    <property type="match status" value="1"/>
</dbReference>